<reference evidence="3" key="2">
    <citation type="submission" date="2018-10" db="UniProtKB">
        <authorList>
            <consortium name="EnsemblPlants"/>
        </authorList>
    </citation>
    <scope>IDENTIFICATION</scope>
</reference>
<evidence type="ECO:0000256" key="1">
    <source>
        <dbReference type="PROSITE-ProRule" id="PRU00169"/>
    </source>
</evidence>
<dbReference type="Gramene" id="TraesSTA2D03G01089310.1">
    <property type="protein sequence ID" value="TraesSTA2D03G01089310.1"/>
    <property type="gene ID" value="TraesSTA2D03G01089310"/>
</dbReference>
<proteinExistence type="predicted"/>
<accession>A0A3B6D5V3</accession>
<dbReference type="Gramene" id="TraesSYM2D03G01115000.1">
    <property type="protein sequence ID" value="TraesSYM2D03G01115000.1"/>
    <property type="gene ID" value="TraesSYM2D03G01115000"/>
</dbReference>
<keyword evidence="1" id="KW-0597">Phosphoprotein</keyword>
<dbReference type="Gene3D" id="3.40.50.2300">
    <property type="match status" value="1"/>
</dbReference>
<dbReference type="InterPro" id="IPR001789">
    <property type="entry name" value="Sig_transdc_resp-reg_receiver"/>
</dbReference>
<dbReference type="STRING" id="4565.A0A3B6D5V3"/>
<dbReference type="SMR" id="A0A3B6D5V3"/>
<sequence>MELKAKGFTSIKALLVEDIEVCRLVLSTFLLRLHCEVTLAMNGKEAVDLFLEGKKFDIVLFDKDMPVMTGPEIRAMGETDVKIVGVSADNHAMEAFMSAGADLFVPKPISMEALGPIIQDVINKKMNDMV</sequence>
<dbReference type="Gramene" id="TraesCS2D03G0140400.1">
    <property type="protein sequence ID" value="TraesCS2D03G0140400.1.CDS"/>
    <property type="gene ID" value="TraesCS2D03G0140400"/>
</dbReference>
<protein>
    <recommendedName>
        <fullName evidence="2">Response regulatory domain-containing protein</fullName>
    </recommendedName>
</protein>
<dbReference type="Gramene" id="TraesLDM2D03G01102250.1">
    <property type="protein sequence ID" value="TraesLDM2D03G01102250.1"/>
    <property type="gene ID" value="TraesLDM2D03G01102250"/>
</dbReference>
<name>A0A3B6D5V3_WHEAT</name>
<dbReference type="PANTHER" id="PTHR43228:SF9">
    <property type="entry name" value="GENOME ASSEMBLY, CHROMOSOME: II"/>
    <property type="match status" value="1"/>
</dbReference>
<dbReference type="CDD" id="cd17546">
    <property type="entry name" value="REC_hyHK_CKI1_RcsC-like"/>
    <property type="match status" value="1"/>
</dbReference>
<feature type="domain" description="Response regulatory" evidence="2">
    <location>
        <begin position="12"/>
        <end position="122"/>
    </location>
</feature>
<dbReference type="Gramene" id="TraesLAC2D03G01052650.1">
    <property type="protein sequence ID" value="TraesLAC2D03G01052650.1"/>
    <property type="gene ID" value="TraesLAC2D03G01052650"/>
</dbReference>
<dbReference type="AlphaFoldDB" id="A0A3B6D5V3"/>
<dbReference type="Gramene" id="TraesPARA_EIv1.0_0640680.1">
    <property type="protein sequence ID" value="TraesPARA_EIv1.0_0640680.1.CDS"/>
    <property type="gene ID" value="TraesPARA_EIv1.0_0640680"/>
</dbReference>
<dbReference type="SUPFAM" id="SSF52172">
    <property type="entry name" value="CheY-like"/>
    <property type="match status" value="1"/>
</dbReference>
<keyword evidence="4" id="KW-1185">Reference proteome</keyword>
<dbReference type="PROSITE" id="PS50110">
    <property type="entry name" value="RESPONSE_REGULATORY"/>
    <property type="match status" value="1"/>
</dbReference>
<dbReference type="Gramene" id="TraesARI2D03G01116670.1">
    <property type="protein sequence ID" value="TraesARI2D03G01116670.1"/>
    <property type="gene ID" value="TraesARI2D03G01116670"/>
</dbReference>
<feature type="modified residue" description="4-aspartylphosphate" evidence="1">
    <location>
        <position position="62"/>
    </location>
</feature>
<dbReference type="InterPro" id="IPR011006">
    <property type="entry name" value="CheY-like_superfamily"/>
</dbReference>
<evidence type="ECO:0000259" key="2">
    <source>
        <dbReference type="PROSITE" id="PS50110"/>
    </source>
</evidence>
<evidence type="ECO:0000313" key="3">
    <source>
        <dbReference type="EnsemblPlants" id="TraesCS2D02G071200.1"/>
    </source>
</evidence>
<dbReference type="Pfam" id="PF00072">
    <property type="entry name" value="Response_reg"/>
    <property type="match status" value="1"/>
</dbReference>
<organism evidence="3">
    <name type="scientific">Triticum aestivum</name>
    <name type="common">Wheat</name>
    <dbReference type="NCBI Taxonomy" id="4565"/>
    <lineage>
        <taxon>Eukaryota</taxon>
        <taxon>Viridiplantae</taxon>
        <taxon>Streptophyta</taxon>
        <taxon>Embryophyta</taxon>
        <taxon>Tracheophyta</taxon>
        <taxon>Spermatophyta</taxon>
        <taxon>Magnoliopsida</taxon>
        <taxon>Liliopsida</taxon>
        <taxon>Poales</taxon>
        <taxon>Poaceae</taxon>
        <taxon>BOP clade</taxon>
        <taxon>Pooideae</taxon>
        <taxon>Triticodae</taxon>
        <taxon>Triticeae</taxon>
        <taxon>Triticinae</taxon>
        <taxon>Triticum</taxon>
    </lineage>
</organism>
<dbReference type="Gramene" id="TraesMAC2D03G01099540.1">
    <property type="protein sequence ID" value="TraesMAC2D03G01099540.1"/>
    <property type="gene ID" value="TraesMAC2D03G01099540"/>
</dbReference>
<reference evidence="3" key="1">
    <citation type="submission" date="2018-08" db="EMBL/GenBank/DDBJ databases">
        <authorList>
            <person name="Rossello M."/>
        </authorList>
    </citation>
    <scope>NUCLEOTIDE SEQUENCE [LARGE SCALE GENOMIC DNA]</scope>
    <source>
        <strain evidence="3">cv. Chinese Spring</strain>
    </source>
</reference>
<dbReference type="GO" id="GO:0000160">
    <property type="term" value="P:phosphorelay signal transduction system"/>
    <property type="evidence" value="ECO:0007669"/>
    <property type="project" value="InterPro"/>
</dbReference>
<dbReference type="SMART" id="SM00448">
    <property type="entry name" value="REC"/>
    <property type="match status" value="1"/>
</dbReference>
<dbReference type="InterPro" id="IPR052048">
    <property type="entry name" value="ST_Response_Regulator"/>
</dbReference>
<dbReference type="Gramene" id="TraesCS2D02G071200.1">
    <property type="protein sequence ID" value="TraesCS2D02G071200.1"/>
    <property type="gene ID" value="TraesCS2D02G071200"/>
</dbReference>
<dbReference type="PANTHER" id="PTHR43228">
    <property type="entry name" value="TWO-COMPONENT RESPONSE REGULATOR"/>
    <property type="match status" value="1"/>
</dbReference>
<dbReference type="EnsemblPlants" id="TraesCS2D02G071200.1">
    <property type="protein sequence ID" value="TraesCS2D02G071200.1"/>
    <property type="gene ID" value="TraesCS2D02G071200"/>
</dbReference>
<dbReference type="Gramene" id="TraesJAG2D03G01104050.1">
    <property type="protein sequence ID" value="TraesJAG2D03G01104050.1"/>
    <property type="gene ID" value="TraesJAG2D03G01104050"/>
</dbReference>
<evidence type="ECO:0000313" key="4">
    <source>
        <dbReference type="Proteomes" id="UP000019116"/>
    </source>
</evidence>
<dbReference type="Proteomes" id="UP000019116">
    <property type="component" value="Chromosome 2D"/>
</dbReference>